<sequence>RNPLINNHPIPIVPPISEETINESNISKPNIIEEIPVASNIPIIIPEPTIVDPIPVGNPIEPTVDNISNNTVRAGSRIPVLSPVLNPTITRLRTSNTKPKGFYKS</sequence>
<dbReference type="EMBL" id="CAJNRG010012810">
    <property type="protein sequence ID" value="CAF2143405.1"/>
    <property type="molecule type" value="Genomic_DNA"/>
</dbReference>
<evidence type="ECO:0000313" key="2">
    <source>
        <dbReference type="EMBL" id="CAF4056562.1"/>
    </source>
</evidence>
<dbReference type="Proteomes" id="UP000663887">
    <property type="component" value="Unassembled WGS sequence"/>
</dbReference>
<evidence type="ECO:0000313" key="3">
    <source>
        <dbReference type="Proteomes" id="UP000663842"/>
    </source>
</evidence>
<organism evidence="2 3">
    <name type="scientific">Rotaria magnacalcarata</name>
    <dbReference type="NCBI Taxonomy" id="392030"/>
    <lineage>
        <taxon>Eukaryota</taxon>
        <taxon>Metazoa</taxon>
        <taxon>Spiralia</taxon>
        <taxon>Gnathifera</taxon>
        <taxon>Rotifera</taxon>
        <taxon>Eurotatoria</taxon>
        <taxon>Bdelloidea</taxon>
        <taxon>Philodinida</taxon>
        <taxon>Philodinidae</taxon>
        <taxon>Rotaria</taxon>
    </lineage>
</organism>
<name>A0A819SAZ8_9BILA</name>
<reference evidence="2" key="1">
    <citation type="submission" date="2021-02" db="EMBL/GenBank/DDBJ databases">
        <authorList>
            <person name="Nowell W R."/>
        </authorList>
    </citation>
    <scope>NUCLEOTIDE SEQUENCE</scope>
</reference>
<evidence type="ECO:0000313" key="1">
    <source>
        <dbReference type="EMBL" id="CAF2143405.1"/>
    </source>
</evidence>
<accession>A0A819SAZ8</accession>
<dbReference type="AlphaFoldDB" id="A0A819SAZ8"/>
<protein>
    <submittedName>
        <fullName evidence="2">Uncharacterized protein</fullName>
    </submittedName>
</protein>
<dbReference type="Proteomes" id="UP000663842">
    <property type="component" value="Unassembled WGS sequence"/>
</dbReference>
<dbReference type="EMBL" id="CAJOBF010002796">
    <property type="protein sequence ID" value="CAF4056562.1"/>
    <property type="molecule type" value="Genomic_DNA"/>
</dbReference>
<proteinExistence type="predicted"/>
<feature type="non-terminal residue" evidence="2">
    <location>
        <position position="1"/>
    </location>
</feature>
<gene>
    <name evidence="2" type="ORF">UXM345_LOCUS19560</name>
    <name evidence="1" type="ORF">XDN619_LOCUS27188</name>
</gene>
<comment type="caution">
    <text evidence="2">The sequence shown here is derived from an EMBL/GenBank/DDBJ whole genome shotgun (WGS) entry which is preliminary data.</text>
</comment>